<keyword evidence="2" id="KW-0812">Transmembrane</keyword>
<dbReference type="OrthoDB" id="3556830at2759"/>
<evidence type="ECO:0000256" key="2">
    <source>
        <dbReference type="SAM" id="Phobius"/>
    </source>
</evidence>
<sequence>MAPVEDLLKRYWVCPSGYSYHDGRCYRSSWYSWGRWVVLAIAIGLFFIVLLSCLSVARRRRRRGVQPVYGTGWMAPGGKYGNQNQHQMHNYGQQNYPPPGGNFQQQQSYGGYPPAPPPPAYGQQQQPQYTGTTFNTADGYYGAGQQQGVQPPQGTYQRDGDYAPPQGPPPGK</sequence>
<feature type="transmembrane region" description="Helical" evidence="2">
    <location>
        <begin position="36"/>
        <end position="57"/>
    </location>
</feature>
<accession>A0A9P9AUZ5</accession>
<feature type="compositionally biased region" description="Low complexity" evidence="1">
    <location>
        <begin position="139"/>
        <end position="157"/>
    </location>
</feature>
<reference evidence="3 4" key="1">
    <citation type="journal article" date="2021" name="Nat. Commun.">
        <title>Genetic determinants of endophytism in the Arabidopsis root mycobiome.</title>
        <authorList>
            <person name="Mesny F."/>
            <person name="Miyauchi S."/>
            <person name="Thiergart T."/>
            <person name="Pickel B."/>
            <person name="Atanasova L."/>
            <person name="Karlsson M."/>
            <person name="Huettel B."/>
            <person name="Barry K.W."/>
            <person name="Haridas S."/>
            <person name="Chen C."/>
            <person name="Bauer D."/>
            <person name="Andreopoulos W."/>
            <person name="Pangilinan J."/>
            <person name="LaButti K."/>
            <person name="Riley R."/>
            <person name="Lipzen A."/>
            <person name="Clum A."/>
            <person name="Drula E."/>
            <person name="Henrissat B."/>
            <person name="Kohler A."/>
            <person name="Grigoriev I.V."/>
            <person name="Martin F.M."/>
            <person name="Hacquard S."/>
        </authorList>
    </citation>
    <scope>NUCLEOTIDE SEQUENCE [LARGE SCALE GENOMIC DNA]</scope>
    <source>
        <strain evidence="3 4">MPI-CAGE-CH-0241</strain>
    </source>
</reference>
<dbReference type="Pfam" id="PF12273">
    <property type="entry name" value="RCR"/>
    <property type="match status" value="1"/>
</dbReference>
<gene>
    <name evidence="3" type="ORF">B0T10DRAFT_472426</name>
</gene>
<dbReference type="AlphaFoldDB" id="A0A9P9AUZ5"/>
<protein>
    <submittedName>
        <fullName evidence="3">Chitin synthesis regulation, resistance to congo red-domain-containing protein</fullName>
    </submittedName>
</protein>
<dbReference type="InterPro" id="IPR020999">
    <property type="entry name" value="Chitin_synth_reg_RCR"/>
</dbReference>
<keyword evidence="4" id="KW-1185">Reference proteome</keyword>
<dbReference type="EMBL" id="JAGPYM010000002">
    <property type="protein sequence ID" value="KAH6898368.1"/>
    <property type="molecule type" value="Genomic_DNA"/>
</dbReference>
<proteinExistence type="predicted"/>
<dbReference type="GO" id="GO:0016192">
    <property type="term" value="P:vesicle-mediated transport"/>
    <property type="evidence" value="ECO:0007669"/>
    <property type="project" value="TreeGrafter"/>
</dbReference>
<organism evidence="3 4">
    <name type="scientific">Thelonectria olida</name>
    <dbReference type="NCBI Taxonomy" id="1576542"/>
    <lineage>
        <taxon>Eukaryota</taxon>
        <taxon>Fungi</taxon>
        <taxon>Dikarya</taxon>
        <taxon>Ascomycota</taxon>
        <taxon>Pezizomycotina</taxon>
        <taxon>Sordariomycetes</taxon>
        <taxon>Hypocreomycetidae</taxon>
        <taxon>Hypocreales</taxon>
        <taxon>Nectriaceae</taxon>
        <taxon>Thelonectria</taxon>
    </lineage>
</organism>
<evidence type="ECO:0000313" key="4">
    <source>
        <dbReference type="Proteomes" id="UP000777438"/>
    </source>
</evidence>
<dbReference type="Proteomes" id="UP000777438">
    <property type="component" value="Unassembled WGS sequence"/>
</dbReference>
<name>A0A9P9AUZ5_9HYPO</name>
<comment type="caution">
    <text evidence="3">The sequence shown here is derived from an EMBL/GenBank/DDBJ whole genome shotgun (WGS) entry which is preliminary data.</text>
</comment>
<keyword evidence="2" id="KW-1133">Transmembrane helix</keyword>
<keyword evidence="2" id="KW-0472">Membrane</keyword>
<dbReference type="PANTHER" id="PTHR28187">
    <property type="entry name" value="PROTEIN RCR1-RELATED"/>
    <property type="match status" value="1"/>
</dbReference>
<evidence type="ECO:0000256" key="1">
    <source>
        <dbReference type="SAM" id="MobiDB-lite"/>
    </source>
</evidence>
<feature type="region of interest" description="Disordered" evidence="1">
    <location>
        <begin position="80"/>
        <end position="172"/>
    </location>
</feature>
<dbReference type="PANTHER" id="PTHR28187:SF1">
    <property type="entry name" value="PROTEIN RCR1-RELATED"/>
    <property type="match status" value="1"/>
</dbReference>
<evidence type="ECO:0000313" key="3">
    <source>
        <dbReference type="EMBL" id="KAH6898368.1"/>
    </source>
</evidence>
<feature type="compositionally biased region" description="Polar residues" evidence="1">
    <location>
        <begin position="81"/>
        <end position="95"/>
    </location>
</feature>